<dbReference type="EMBL" id="KN832093">
    <property type="protein sequence ID" value="KIN94569.1"/>
    <property type="molecule type" value="Genomic_DNA"/>
</dbReference>
<reference evidence="2" key="3">
    <citation type="submission" date="2015-02" db="EMBL/GenBank/DDBJ databases">
        <title>Evolutionary Origins and Diversification of the Mycorrhizal Mutualists.</title>
        <authorList>
            <consortium name="DOE Joint Genome Institute"/>
            <consortium name="Mycorrhizal Genomics Consortium"/>
            <person name="Kohler A."/>
            <person name="Kuo A."/>
            <person name="Nagy L.G."/>
            <person name="Floudas D."/>
            <person name="Copeland A."/>
            <person name="Barry K.W."/>
            <person name="Cichocki N."/>
            <person name="Veneault-Fourrey C."/>
            <person name="LaButti K."/>
            <person name="Lindquist E.A."/>
            <person name="Lipzen A."/>
            <person name="Lundell T."/>
            <person name="Morin E."/>
            <person name="Murat C."/>
            <person name="Riley R."/>
            <person name="Ohm R."/>
            <person name="Sun H."/>
            <person name="Tunlid A."/>
            <person name="Henrissat B."/>
            <person name="Grigoriev I.V."/>
            <person name="Hibbett D.S."/>
            <person name="Martin F."/>
        </authorList>
    </citation>
    <scope>NUCLEOTIDE SEQUENCE</scope>
    <source>
        <strain evidence="2">Marx 270</strain>
    </source>
</reference>
<dbReference type="HOGENOM" id="CLU_2980050_0_0_1"/>
<evidence type="ECO:0000313" key="2">
    <source>
        <dbReference type="EMBL" id="KIN97182.1"/>
    </source>
</evidence>
<reference evidence="3" key="2">
    <citation type="submission" date="2015-01" db="EMBL/GenBank/DDBJ databases">
        <title>Evolutionary Origins and Diversification of the Mycorrhizal Mutualists.</title>
        <authorList>
            <consortium name="DOE Joint Genome Institute"/>
            <consortium name="Mycorrhizal Genomics Consortium"/>
            <person name="Kohler A."/>
            <person name="Kuo A."/>
            <person name="Nagy L.G."/>
            <person name="Floudas D."/>
            <person name="Copeland A."/>
            <person name="Barry K.W."/>
            <person name="Cichocki N."/>
            <person name="Veneault-Fourrey C."/>
            <person name="LaButti K."/>
            <person name="Lindquist E.A."/>
            <person name="Lipzen A."/>
            <person name="Lundell T."/>
            <person name="Morin E."/>
            <person name="Murat C."/>
            <person name="Riley R."/>
            <person name="Ohm R."/>
            <person name="Sun H."/>
            <person name="Tunlid A."/>
            <person name="Henrissat B."/>
            <person name="Grigoriev I.V."/>
            <person name="Hibbett D.S."/>
            <person name="Martin F."/>
        </authorList>
    </citation>
    <scope>NUCLEOTIDE SEQUENCE [LARGE SCALE GENOMIC DNA]</scope>
    <source>
        <strain evidence="1 3">Marx 270</strain>
    </source>
</reference>
<keyword evidence="3" id="KW-1185">Reference proteome</keyword>
<gene>
    <name evidence="2" type="ORF">M404DRAFT_1006220</name>
    <name evidence="1" type="ORF">M404DRAFT_1008243</name>
</gene>
<name>A0A0C3IJM4_PISTI</name>
<dbReference type="Proteomes" id="UP000054217">
    <property type="component" value="Unassembled WGS sequence"/>
</dbReference>
<evidence type="ECO:0000313" key="3">
    <source>
        <dbReference type="Proteomes" id="UP000054217"/>
    </source>
</evidence>
<organism evidence="2 3">
    <name type="scientific">Pisolithus tinctorius Marx 270</name>
    <dbReference type="NCBI Taxonomy" id="870435"/>
    <lineage>
        <taxon>Eukaryota</taxon>
        <taxon>Fungi</taxon>
        <taxon>Dikarya</taxon>
        <taxon>Basidiomycota</taxon>
        <taxon>Agaricomycotina</taxon>
        <taxon>Agaricomycetes</taxon>
        <taxon>Agaricomycetidae</taxon>
        <taxon>Boletales</taxon>
        <taxon>Sclerodermatineae</taxon>
        <taxon>Pisolithaceae</taxon>
        <taxon>Pisolithus</taxon>
    </lineage>
</organism>
<reference evidence="2 3" key="1">
    <citation type="submission" date="2014-04" db="EMBL/GenBank/DDBJ databases">
        <authorList>
            <consortium name="DOE Joint Genome Institute"/>
            <person name="Kuo A."/>
            <person name="Kohler A."/>
            <person name="Costa M.D."/>
            <person name="Nagy L.G."/>
            <person name="Floudas D."/>
            <person name="Copeland A."/>
            <person name="Barry K.W."/>
            <person name="Cichocki N."/>
            <person name="Veneault-Fourrey C."/>
            <person name="LaButti K."/>
            <person name="Lindquist E.A."/>
            <person name="Lipzen A."/>
            <person name="Lundell T."/>
            <person name="Morin E."/>
            <person name="Murat C."/>
            <person name="Sun H."/>
            <person name="Tunlid A."/>
            <person name="Henrissat B."/>
            <person name="Grigoriev I.V."/>
            <person name="Hibbett D.S."/>
            <person name="Martin F."/>
            <person name="Nordberg H.P."/>
            <person name="Cantor M.N."/>
            <person name="Hua S.X."/>
        </authorList>
    </citation>
    <scope>NUCLEOTIDE SEQUENCE [LARGE SCALE GENOMIC DNA]</scope>
    <source>
        <strain evidence="2 3">Marx 270</strain>
    </source>
</reference>
<protein>
    <submittedName>
        <fullName evidence="2">Uncharacterized protein</fullName>
    </submittedName>
</protein>
<sequence>MQAECKARIVRPYAAYDMHGVNGRSAGLERFESLLLAPNRVFPSDAIRCLMIVTEYLL</sequence>
<proteinExistence type="predicted"/>
<dbReference type="AlphaFoldDB" id="A0A0C3IJM4"/>
<evidence type="ECO:0000313" key="1">
    <source>
        <dbReference type="EMBL" id="KIN94569.1"/>
    </source>
</evidence>
<dbReference type="EMBL" id="KN832033">
    <property type="protein sequence ID" value="KIN97182.1"/>
    <property type="molecule type" value="Genomic_DNA"/>
</dbReference>
<accession>A0A0C3IJM4</accession>